<evidence type="ECO:0000313" key="1">
    <source>
        <dbReference type="EMBL" id="UWD35380.1"/>
    </source>
</evidence>
<dbReference type="Pfam" id="PF03382">
    <property type="entry name" value="DUF285"/>
    <property type="match status" value="2"/>
</dbReference>
<gene>
    <name evidence="1" type="ORF">NX779_01950</name>
</gene>
<keyword evidence="2" id="KW-1185">Reference proteome</keyword>
<sequence>MPETVKEVPEKLPWQINSLEEAFKWNKNKEIKNLEKWDLRFVKNINLMFNEAHLFNQNINNWDTSNIVSMNGVFYNAWYFNQPIKNWNVSNVISMKKMFRLAKSFNQPINNWNVSNVKDMEQLFSFAESFNQELSNWDVSNVTNMMLIFCEAHSFNKDVSSWCFSKELRSLAHMFAGAESFNNDGVPFISRLIKKSNGETVKSWDISNITNMDGMFERTKSFCQDISNWDLRRVSTKFFVTEGSGNWFNPNWSKNIPKSVRNRYYDGAIWD</sequence>
<dbReference type="EMBL" id="CP103424">
    <property type="protein sequence ID" value="UWD35380.1"/>
    <property type="molecule type" value="Genomic_DNA"/>
</dbReference>
<dbReference type="Proteomes" id="UP001059819">
    <property type="component" value="Chromosome"/>
</dbReference>
<name>A0ABY5TYV4_9MOLU</name>
<accession>A0ABY5TYV4</accession>
<proteinExistence type="predicted"/>
<protein>
    <submittedName>
        <fullName evidence="1">BspA family leucine-rich repeat surface protein</fullName>
    </submittedName>
</protein>
<dbReference type="RefSeq" id="WP_259430522.1">
    <property type="nucleotide sequence ID" value="NZ_CP103424.1"/>
</dbReference>
<dbReference type="InterPro" id="IPR005046">
    <property type="entry name" value="DUF285"/>
</dbReference>
<evidence type="ECO:0000313" key="2">
    <source>
        <dbReference type="Proteomes" id="UP001059819"/>
    </source>
</evidence>
<dbReference type="InterPro" id="IPR011889">
    <property type="entry name" value="Liste_lipo_26"/>
</dbReference>
<reference evidence="1" key="1">
    <citation type="submission" date="2022-08" db="EMBL/GenBank/DDBJ databases">
        <title>Complete genome sequence of Mycoplasma cottewii type strain VIS.</title>
        <authorList>
            <person name="Spergser J."/>
        </authorList>
    </citation>
    <scope>NUCLEOTIDE SEQUENCE</scope>
    <source>
        <strain evidence="1">VIS</strain>
    </source>
</reference>
<organism evidence="1 2">
    <name type="scientific">Mycoplasma cottewii</name>
    <dbReference type="NCBI Taxonomy" id="51364"/>
    <lineage>
        <taxon>Bacteria</taxon>
        <taxon>Bacillati</taxon>
        <taxon>Mycoplasmatota</taxon>
        <taxon>Mollicutes</taxon>
        <taxon>Mycoplasmataceae</taxon>
        <taxon>Mycoplasma</taxon>
    </lineage>
</organism>
<dbReference type="NCBIfam" id="TIGR02167">
    <property type="entry name" value="Liste_lipo_26"/>
    <property type="match status" value="1"/>
</dbReference>